<evidence type="ECO:0000259" key="3">
    <source>
        <dbReference type="Pfam" id="PF02769"/>
    </source>
</evidence>
<dbReference type="AlphaFoldDB" id="C5BI56"/>
<dbReference type="KEGG" id="ttu:TERTU_4231"/>
<evidence type="ECO:0000313" key="4">
    <source>
        <dbReference type="EMBL" id="ACR12154.1"/>
    </source>
</evidence>
<dbReference type="InterPro" id="IPR036676">
    <property type="entry name" value="PurM-like_C_sf"/>
</dbReference>
<dbReference type="InterPro" id="IPR016188">
    <property type="entry name" value="PurM-like_N"/>
</dbReference>
<dbReference type="Pfam" id="PF02769">
    <property type="entry name" value="AIRS_C"/>
    <property type="match status" value="1"/>
</dbReference>
<dbReference type="NCBIfam" id="TIGR04049">
    <property type="entry name" value="AIR_rel_sll0787"/>
    <property type="match status" value="1"/>
</dbReference>
<sequence>MNTSSCVAAGHDAQSALLNLCDTLRGLPEITAKRAIQLAATQAQEIAPVPLTLTQRYALPGDDCAAFAVADGYQLLAMEGMLPDFVLTDPRAAGWSSVMVNISDIAAMGGRPTAVVNAYWHADSAQAGELLSHMKRACDVFGVTFAGGHSSLREDYRPHLAVAIMGEARRLLSSYHVAAGQRLFMLTDLTGSWHGNLPYWGCVGGKTPEQIRAQWAVPAELAEAGLAVAAKDISNGGVLGTLIMMLELTGCGATLDLSAIPRPPGDLLRWLRAFQSYGFLLAVEPDKVSGLLNYFRASHLTCSPVGEITDSGTIVLDDAGATCEFWNLQQQPLTGLGV</sequence>
<dbReference type="InterPro" id="IPR036921">
    <property type="entry name" value="PurM-like_N_sf"/>
</dbReference>
<name>C5BI56_TERTT</name>
<dbReference type="GO" id="GO:0009030">
    <property type="term" value="F:thiamine-phosphate kinase activity"/>
    <property type="evidence" value="ECO:0007669"/>
    <property type="project" value="InterPro"/>
</dbReference>
<dbReference type="PANTHER" id="PTHR30270">
    <property type="entry name" value="THIAMINE-MONOPHOSPHATE KINASE"/>
    <property type="match status" value="1"/>
</dbReference>
<proteinExistence type="predicted"/>
<evidence type="ECO:0000313" key="5">
    <source>
        <dbReference type="Proteomes" id="UP000009080"/>
    </source>
</evidence>
<dbReference type="InterPro" id="IPR006283">
    <property type="entry name" value="ThiL-like"/>
</dbReference>
<dbReference type="Gene3D" id="3.90.650.10">
    <property type="entry name" value="PurM-like C-terminal domain"/>
    <property type="match status" value="1"/>
</dbReference>
<dbReference type="HOGENOM" id="CLU_073250_0_0_6"/>
<evidence type="ECO:0000256" key="1">
    <source>
        <dbReference type="ARBA" id="ARBA00022977"/>
    </source>
</evidence>
<protein>
    <submittedName>
        <fullName evidence="4">AIR synthase related protein domain protein</fullName>
    </submittedName>
</protein>
<reference evidence="4 5" key="1">
    <citation type="journal article" date="2009" name="PLoS ONE">
        <title>The complete genome of Teredinibacter turnerae T7901: an intracellular endosymbiont of marine wood-boring bivalves (shipworms).</title>
        <authorList>
            <person name="Yang J.C."/>
            <person name="Madupu R."/>
            <person name="Durkin A.S."/>
            <person name="Ekborg N.A."/>
            <person name="Pedamallu C.S."/>
            <person name="Hostetler J.B."/>
            <person name="Radune D."/>
            <person name="Toms B.S."/>
            <person name="Henrissat B."/>
            <person name="Coutinho P.M."/>
            <person name="Schwarz S."/>
            <person name="Field L."/>
            <person name="Trindade-Silva A.E."/>
            <person name="Soares C.A.G."/>
            <person name="Elshahawi S."/>
            <person name="Hanora A."/>
            <person name="Schmidt E.W."/>
            <person name="Haygood M.G."/>
            <person name="Posfai J."/>
            <person name="Benner J."/>
            <person name="Madinger C."/>
            <person name="Nove J."/>
            <person name="Anton B."/>
            <person name="Chaudhary K."/>
            <person name="Foster J."/>
            <person name="Holman A."/>
            <person name="Kumar S."/>
            <person name="Lessard P.A."/>
            <person name="Luyten Y.A."/>
            <person name="Slatko B."/>
            <person name="Wood N."/>
            <person name="Wu B."/>
            <person name="Teplitski M."/>
            <person name="Mougous J.D."/>
            <person name="Ward N."/>
            <person name="Eisen J.A."/>
            <person name="Badger J.H."/>
            <person name="Distel D.L."/>
        </authorList>
    </citation>
    <scope>NUCLEOTIDE SEQUENCE [LARGE SCALE GENOMIC DNA]</scope>
    <source>
        <strain evidence="5">ATCC 39867 / T7901</strain>
    </source>
</reference>
<feature type="domain" description="PurM-like C-terminal" evidence="3">
    <location>
        <begin position="208"/>
        <end position="315"/>
    </location>
</feature>
<keyword evidence="1" id="KW-0784">Thiamine biosynthesis</keyword>
<evidence type="ECO:0000259" key="2">
    <source>
        <dbReference type="Pfam" id="PF00586"/>
    </source>
</evidence>
<dbReference type="RefSeq" id="WP_015818266.1">
    <property type="nucleotide sequence ID" value="NC_012997.1"/>
</dbReference>
<accession>C5BI56</accession>
<dbReference type="OrthoDB" id="9767928at2"/>
<dbReference type="eggNOG" id="COG2144">
    <property type="taxonomic scope" value="Bacteria"/>
</dbReference>
<dbReference type="Proteomes" id="UP000009080">
    <property type="component" value="Chromosome"/>
</dbReference>
<dbReference type="InterPro" id="IPR024030">
    <property type="entry name" value="AIR_synthase-rel_sll0787"/>
</dbReference>
<dbReference type="Pfam" id="PF00586">
    <property type="entry name" value="AIRS"/>
    <property type="match status" value="1"/>
</dbReference>
<dbReference type="SUPFAM" id="SSF56042">
    <property type="entry name" value="PurM C-terminal domain-like"/>
    <property type="match status" value="1"/>
</dbReference>
<feature type="domain" description="PurM-like N-terminal" evidence="2">
    <location>
        <begin position="61"/>
        <end position="167"/>
    </location>
</feature>
<dbReference type="InterPro" id="IPR010918">
    <property type="entry name" value="PurM-like_C_dom"/>
</dbReference>
<dbReference type="EMBL" id="CP001614">
    <property type="protein sequence ID" value="ACR12154.1"/>
    <property type="molecule type" value="Genomic_DNA"/>
</dbReference>
<keyword evidence="5" id="KW-1185">Reference proteome</keyword>
<dbReference type="PANTHER" id="PTHR30270:SF0">
    <property type="entry name" value="THIAMINE-MONOPHOSPHATE KINASE"/>
    <property type="match status" value="1"/>
</dbReference>
<dbReference type="SUPFAM" id="SSF55326">
    <property type="entry name" value="PurM N-terminal domain-like"/>
    <property type="match status" value="1"/>
</dbReference>
<dbReference type="Gene3D" id="3.30.1330.10">
    <property type="entry name" value="PurM-like, N-terminal domain"/>
    <property type="match status" value="1"/>
</dbReference>
<organism evidence="4 5">
    <name type="scientific">Teredinibacter turnerae (strain ATCC 39867 / T7901)</name>
    <dbReference type="NCBI Taxonomy" id="377629"/>
    <lineage>
        <taxon>Bacteria</taxon>
        <taxon>Pseudomonadati</taxon>
        <taxon>Pseudomonadota</taxon>
        <taxon>Gammaproteobacteria</taxon>
        <taxon>Cellvibrionales</taxon>
        <taxon>Cellvibrionaceae</taxon>
        <taxon>Teredinibacter</taxon>
    </lineage>
</organism>
<gene>
    <name evidence="4" type="ordered locus">TERTU_4231</name>
</gene>
<dbReference type="STRING" id="377629.TERTU_4231"/>
<dbReference type="GO" id="GO:0009228">
    <property type="term" value="P:thiamine biosynthetic process"/>
    <property type="evidence" value="ECO:0007669"/>
    <property type="project" value="UniProtKB-KW"/>
</dbReference>